<dbReference type="PANTHER" id="PTHR45712">
    <property type="entry name" value="AGAP008170-PA"/>
    <property type="match status" value="1"/>
</dbReference>
<organism evidence="6 7">
    <name type="scientific">Phytophthora pseudosyringae</name>
    <dbReference type="NCBI Taxonomy" id="221518"/>
    <lineage>
        <taxon>Eukaryota</taxon>
        <taxon>Sar</taxon>
        <taxon>Stramenopiles</taxon>
        <taxon>Oomycota</taxon>
        <taxon>Peronosporomycetes</taxon>
        <taxon>Peronosporales</taxon>
        <taxon>Peronosporaceae</taxon>
        <taxon>Phytophthora</taxon>
    </lineage>
</organism>
<protein>
    <recommendedName>
        <fullName evidence="8">L domain-like protein</fullName>
    </recommendedName>
</protein>
<dbReference type="PANTHER" id="PTHR45712:SF1">
    <property type="entry name" value="NEPHROCAN"/>
    <property type="match status" value="1"/>
</dbReference>
<comment type="caution">
    <text evidence="6">The sequence shown here is derived from an EMBL/GenBank/DDBJ whole genome shotgun (WGS) entry which is preliminary data.</text>
</comment>
<keyword evidence="7" id="KW-1185">Reference proteome</keyword>
<keyword evidence="4" id="KW-0472">Membrane</keyword>
<name>A0A8T1V997_9STRA</name>
<accession>A0A8T1V997</accession>
<keyword evidence="1" id="KW-0433">Leucine-rich repeat</keyword>
<feature type="transmembrane region" description="Helical" evidence="4">
    <location>
        <begin position="385"/>
        <end position="407"/>
    </location>
</feature>
<evidence type="ECO:0000256" key="2">
    <source>
        <dbReference type="ARBA" id="ARBA00022737"/>
    </source>
</evidence>
<evidence type="ECO:0000256" key="3">
    <source>
        <dbReference type="SAM" id="MobiDB-lite"/>
    </source>
</evidence>
<dbReference type="OrthoDB" id="164695at2759"/>
<proteinExistence type="predicted"/>
<feature type="signal peptide" evidence="5">
    <location>
        <begin position="1"/>
        <end position="29"/>
    </location>
</feature>
<evidence type="ECO:0000256" key="1">
    <source>
        <dbReference type="ARBA" id="ARBA00022614"/>
    </source>
</evidence>
<reference evidence="6" key="1">
    <citation type="submission" date="2021-02" db="EMBL/GenBank/DDBJ databases">
        <authorList>
            <person name="Palmer J.M."/>
        </authorList>
    </citation>
    <scope>NUCLEOTIDE SEQUENCE</scope>
    <source>
        <strain evidence="6">SCRP734</strain>
    </source>
</reference>
<dbReference type="InterPro" id="IPR003591">
    <property type="entry name" value="Leu-rich_rpt_typical-subtyp"/>
</dbReference>
<dbReference type="EMBL" id="JAGDFM010000514">
    <property type="protein sequence ID" value="KAG7377526.1"/>
    <property type="molecule type" value="Genomic_DNA"/>
</dbReference>
<keyword evidence="4" id="KW-0812">Transmembrane</keyword>
<feature type="region of interest" description="Disordered" evidence="3">
    <location>
        <begin position="413"/>
        <end position="437"/>
    </location>
</feature>
<dbReference type="InterPro" id="IPR050333">
    <property type="entry name" value="SLRP"/>
</dbReference>
<feature type="chain" id="PRO_5035862082" description="L domain-like protein" evidence="5">
    <location>
        <begin position="30"/>
        <end position="577"/>
    </location>
</feature>
<gene>
    <name evidence="6" type="ORF">PHYPSEUDO_011519</name>
</gene>
<dbReference type="GO" id="GO:0005615">
    <property type="term" value="C:extracellular space"/>
    <property type="evidence" value="ECO:0007669"/>
    <property type="project" value="TreeGrafter"/>
</dbReference>
<keyword evidence="2" id="KW-0677">Repeat</keyword>
<evidence type="ECO:0000313" key="6">
    <source>
        <dbReference type="EMBL" id="KAG7377526.1"/>
    </source>
</evidence>
<dbReference type="SMART" id="SM00369">
    <property type="entry name" value="LRR_TYP"/>
    <property type="match status" value="2"/>
</dbReference>
<evidence type="ECO:0000256" key="4">
    <source>
        <dbReference type="SAM" id="Phobius"/>
    </source>
</evidence>
<feature type="compositionally biased region" description="Polar residues" evidence="3">
    <location>
        <begin position="413"/>
        <end position="427"/>
    </location>
</feature>
<dbReference type="InterPro" id="IPR001611">
    <property type="entry name" value="Leu-rich_rpt"/>
</dbReference>
<keyword evidence="4" id="KW-1133">Transmembrane helix</keyword>
<dbReference type="Pfam" id="PF00560">
    <property type="entry name" value="LRR_1"/>
    <property type="match status" value="1"/>
</dbReference>
<sequence length="577" mass="61739">MVMRAWTRHLGPLGLAWTLLLEASNVVDANCAAGASTLTTEGCSACEDLELCRGFSLASDCVGPNCRTDGNCTFECLSVDENSPTLVVLVEFGDYQSEQEVAATGGYNDTDLSKYPDETSNWPSASNDQVDTLGTIALSSQVTTFIVSGGTAVSEYPKGKISRISLTSSFIYLETDVTKVVLQNLDLGTQISLLPDYLPSSVKTLDLSNTLMPAFPVELGNMASLQRLLLDYNYLTSMSSEDVIGSITTLSLENNNIKTFEAIFPDLEYLYLGNNNLTSFPAAIYSHSKLKTLNVVGNQFSSRYFSTAQVTFLRNLGTFGLSELDFQVPVGCDAAEQRLLNGVTVCLTDADSTGSTGNDSDASKATRVDDLDSTTTALSSTLTRLVLGIVYGVAAVALVGTFLFTALQKKGTRNPSANGTAEYNDNDSPPPEDGDRQIKKLRSGIYPSSWRSKGFASHSSGFSLGIPSSSLGDDDSNDIPVLEASSISTSNYASVAWTAHADSKMKRDGYTSIWDDCELLSLQLCVGSIMDIRQLDSGGYATVWLQEMAASLSKRAPWTTDFIGRGAKGPCRSGPVA</sequence>
<keyword evidence="5" id="KW-0732">Signal</keyword>
<dbReference type="Proteomes" id="UP000694044">
    <property type="component" value="Unassembled WGS sequence"/>
</dbReference>
<evidence type="ECO:0008006" key="8">
    <source>
        <dbReference type="Google" id="ProtNLM"/>
    </source>
</evidence>
<dbReference type="AlphaFoldDB" id="A0A8T1V997"/>
<evidence type="ECO:0000313" key="7">
    <source>
        <dbReference type="Proteomes" id="UP000694044"/>
    </source>
</evidence>
<evidence type="ECO:0000256" key="5">
    <source>
        <dbReference type="SAM" id="SignalP"/>
    </source>
</evidence>